<evidence type="ECO:0000256" key="3">
    <source>
        <dbReference type="SAM" id="SignalP"/>
    </source>
</evidence>
<feature type="region of interest" description="Disordered" evidence="2">
    <location>
        <begin position="325"/>
        <end position="379"/>
    </location>
</feature>
<reference evidence="4 5" key="1">
    <citation type="journal article" date="2015" name="Proc. Natl. Acad. Sci. U.S.A.">
        <title>Expanded metabolic versatility of ubiquitous nitrite-oxidizing bacteria from the genus Nitrospira.</title>
        <authorList>
            <person name="Koch H."/>
            <person name="Lucker S."/>
            <person name="Albertsen M."/>
            <person name="Kitzinger K."/>
            <person name="Herbold C."/>
            <person name="Spieck E."/>
            <person name="Nielsen P.H."/>
            <person name="Wagner M."/>
            <person name="Daims H."/>
        </authorList>
    </citation>
    <scope>NUCLEOTIDE SEQUENCE [LARGE SCALE GENOMIC DNA]</scope>
    <source>
        <strain evidence="4 5">NSP M-1</strain>
    </source>
</reference>
<evidence type="ECO:0000313" key="4">
    <source>
        <dbReference type="EMBL" id="ALA57375.1"/>
    </source>
</evidence>
<protein>
    <recommendedName>
        <fullName evidence="6">DUF4124 domain-containing protein</fullName>
    </recommendedName>
</protein>
<evidence type="ECO:0000313" key="5">
    <source>
        <dbReference type="Proteomes" id="UP000069205"/>
    </source>
</evidence>
<dbReference type="AlphaFoldDB" id="A0A0K2G8V9"/>
<keyword evidence="5" id="KW-1185">Reference proteome</keyword>
<organism evidence="4 5">
    <name type="scientific">Nitrospira moscoviensis</name>
    <dbReference type="NCBI Taxonomy" id="42253"/>
    <lineage>
        <taxon>Bacteria</taxon>
        <taxon>Pseudomonadati</taxon>
        <taxon>Nitrospirota</taxon>
        <taxon>Nitrospiria</taxon>
        <taxon>Nitrospirales</taxon>
        <taxon>Nitrospiraceae</taxon>
        <taxon>Nitrospira</taxon>
    </lineage>
</organism>
<feature type="chain" id="PRO_5005476804" description="DUF4124 domain-containing protein" evidence="3">
    <location>
        <begin position="22"/>
        <end position="379"/>
    </location>
</feature>
<feature type="compositionally biased region" description="Polar residues" evidence="2">
    <location>
        <begin position="360"/>
        <end position="379"/>
    </location>
</feature>
<feature type="region of interest" description="Disordered" evidence="2">
    <location>
        <begin position="275"/>
        <end position="296"/>
    </location>
</feature>
<sequence>MRFVSPLIACSLLFSVTSLLATSQIYRYTDAAGTPRFTNDLQSIPEPYRRLAVPLYSEMTSQAGSTVPVPTQGHQEPTTHVVTVSSDYRMGAYDTHAAAVRMAIQSAKRQALEQAATYLESVTEIKNLDVTRDELRAYSAGSIIVLDQQTSARADNGAVVIHVDLTAQVDRKEAVQAIAALRDNDSAKHELASLRIETDRLRQQLDAANQALATAQSQEQIQALLAERQQLLDQLHVKSMASESRTTGISAGQTIPAMIGGLIFQPTVPPIPILGVDQGLRAGSPSSPQPGDFPSAASRNRLREAVTLPTQPLIPAFPQIQPLGVPHGSLSQTPSLSSPVAPSAKPAFPQIQPLGVPHGSLTQIPSTSQFYSHTGGQGR</sequence>
<feature type="coiled-coil region" evidence="1">
    <location>
        <begin position="184"/>
        <end position="234"/>
    </location>
</feature>
<dbReference type="PATRIC" id="fig|42253.5.peg.923"/>
<proteinExistence type="predicted"/>
<feature type="signal peptide" evidence="3">
    <location>
        <begin position="1"/>
        <end position="21"/>
    </location>
</feature>
<dbReference type="Proteomes" id="UP000069205">
    <property type="component" value="Chromosome"/>
</dbReference>
<dbReference type="KEGG" id="nmv:NITMOv2_0941"/>
<evidence type="ECO:0008006" key="6">
    <source>
        <dbReference type="Google" id="ProtNLM"/>
    </source>
</evidence>
<dbReference type="EMBL" id="CP011801">
    <property type="protein sequence ID" value="ALA57375.1"/>
    <property type="molecule type" value="Genomic_DNA"/>
</dbReference>
<accession>A0A0K2G8V9</accession>
<gene>
    <name evidence="4" type="ORF">NITMOv2_0941</name>
</gene>
<evidence type="ECO:0000256" key="1">
    <source>
        <dbReference type="SAM" id="Coils"/>
    </source>
</evidence>
<feature type="compositionally biased region" description="Polar residues" evidence="2">
    <location>
        <begin position="329"/>
        <end position="340"/>
    </location>
</feature>
<keyword evidence="3" id="KW-0732">Signal</keyword>
<keyword evidence="1" id="KW-0175">Coiled coil</keyword>
<name>A0A0K2G8V9_NITMO</name>
<evidence type="ECO:0000256" key="2">
    <source>
        <dbReference type="SAM" id="MobiDB-lite"/>
    </source>
</evidence>
<dbReference type="RefSeq" id="WP_053378720.1">
    <property type="nucleotide sequence ID" value="NZ_CP011801.1"/>
</dbReference>
<dbReference type="STRING" id="42253.NITMOv2_0941"/>
<dbReference type="OrthoDB" id="9793332at2"/>